<dbReference type="Gene3D" id="2.10.25.10">
    <property type="entry name" value="Laminin"/>
    <property type="match status" value="1"/>
</dbReference>
<keyword evidence="1" id="KW-0245">EGF-like domain</keyword>
<dbReference type="SUPFAM" id="SSF57196">
    <property type="entry name" value="EGF/Laminin"/>
    <property type="match status" value="1"/>
</dbReference>
<evidence type="ECO:0000259" key="3">
    <source>
        <dbReference type="PROSITE" id="PS50026"/>
    </source>
</evidence>
<evidence type="ECO:0000256" key="1">
    <source>
        <dbReference type="PROSITE-ProRule" id="PRU00076"/>
    </source>
</evidence>
<dbReference type="PROSITE" id="PS00022">
    <property type="entry name" value="EGF_1"/>
    <property type="match status" value="1"/>
</dbReference>
<gene>
    <name evidence="4" type="ORF">AWC38_SpisGene7294</name>
</gene>
<evidence type="ECO:0000313" key="4">
    <source>
        <dbReference type="EMBL" id="PFX27957.1"/>
    </source>
</evidence>
<keyword evidence="5" id="KW-1185">Reference proteome</keyword>
<dbReference type="PROSITE" id="PS50026">
    <property type="entry name" value="EGF_3"/>
    <property type="match status" value="1"/>
</dbReference>
<dbReference type="SMART" id="SM00181">
    <property type="entry name" value="EGF"/>
    <property type="match status" value="1"/>
</dbReference>
<dbReference type="PANTHER" id="PTHR31535:SF3">
    <property type="entry name" value="REGULATORY PROTEIN ZESTE"/>
    <property type="match status" value="1"/>
</dbReference>
<reference evidence="5" key="1">
    <citation type="journal article" date="2017" name="bioRxiv">
        <title>Comparative analysis of the genomes of Stylophora pistillata and Acropora digitifera provides evidence for extensive differences between species of corals.</title>
        <authorList>
            <person name="Voolstra C.R."/>
            <person name="Li Y."/>
            <person name="Liew Y.J."/>
            <person name="Baumgarten S."/>
            <person name="Zoccola D."/>
            <person name="Flot J.-F."/>
            <person name="Tambutte S."/>
            <person name="Allemand D."/>
            <person name="Aranda M."/>
        </authorList>
    </citation>
    <scope>NUCLEOTIDE SEQUENCE [LARGE SCALE GENOMIC DNA]</scope>
</reference>
<dbReference type="OrthoDB" id="5984227at2759"/>
<feature type="domain" description="EGF-like" evidence="3">
    <location>
        <begin position="13"/>
        <end position="50"/>
    </location>
</feature>
<dbReference type="PROSITE" id="PS01186">
    <property type="entry name" value="EGF_2"/>
    <property type="match status" value="1"/>
</dbReference>
<dbReference type="STRING" id="50429.A0A2B4SHD5"/>
<evidence type="ECO:0000313" key="5">
    <source>
        <dbReference type="Proteomes" id="UP000225706"/>
    </source>
</evidence>
<accession>A0A2B4SHD5</accession>
<protein>
    <recommendedName>
        <fullName evidence="3">EGF-like domain-containing protein</fullName>
    </recommendedName>
</protein>
<sequence>MIEVKFLISKEAALTPCSNKCHNGQRCSYDFDNRRYACLCEMPYTGMYCEKSRAMEFLFTSLGAQGNTGPTSTAGYKHTPLQGTVTLNKGIQIWTVPFTARYCVTVVGASGGNGLEPGGKGAIVSGIVRLIKGTVLHLLIGQKGVKGSSAAGGGGGTFVVFSNNTLIAAAGGGGGGGGQITSKVGDDGQKGRKGSNYGGVNGLGGKVCANESNNAGGGGGFRGDGKCSLNITCVSPRSCKEAGMSYLNGGVGGEGNGNGGFGGGGAAFKDFAGGGGGYSGGGVHATSFASRTGGGGSFDDGVPVSSSGVSHNSADGYVSFRYP</sequence>
<feature type="disulfide bond" evidence="1">
    <location>
        <begin position="17"/>
        <end position="27"/>
    </location>
</feature>
<comment type="caution">
    <text evidence="4">The sequence shown here is derived from an EMBL/GenBank/DDBJ whole genome shotgun (WGS) entry which is preliminary data.</text>
</comment>
<feature type="disulfide bond" evidence="1">
    <location>
        <begin position="40"/>
        <end position="49"/>
    </location>
</feature>
<name>A0A2B4SHD5_STYPI</name>
<dbReference type="AlphaFoldDB" id="A0A2B4SHD5"/>
<dbReference type="PANTHER" id="PTHR31535">
    <property type="match status" value="1"/>
</dbReference>
<keyword evidence="1" id="KW-1015">Disulfide bond</keyword>
<dbReference type="EMBL" id="LSMT01000092">
    <property type="protein sequence ID" value="PFX27957.1"/>
    <property type="molecule type" value="Genomic_DNA"/>
</dbReference>
<dbReference type="InterPro" id="IPR000742">
    <property type="entry name" value="EGF"/>
</dbReference>
<feature type="region of interest" description="Disordered" evidence="2">
    <location>
        <begin position="172"/>
        <end position="197"/>
    </location>
</feature>
<proteinExistence type="predicted"/>
<feature type="disulfide bond" evidence="1">
    <location>
        <begin position="21"/>
        <end position="38"/>
    </location>
</feature>
<organism evidence="4 5">
    <name type="scientific">Stylophora pistillata</name>
    <name type="common">Smooth cauliflower coral</name>
    <dbReference type="NCBI Taxonomy" id="50429"/>
    <lineage>
        <taxon>Eukaryota</taxon>
        <taxon>Metazoa</taxon>
        <taxon>Cnidaria</taxon>
        <taxon>Anthozoa</taxon>
        <taxon>Hexacorallia</taxon>
        <taxon>Scleractinia</taxon>
        <taxon>Astrocoeniina</taxon>
        <taxon>Pocilloporidae</taxon>
        <taxon>Stylophora</taxon>
    </lineage>
</organism>
<evidence type="ECO:0000256" key="2">
    <source>
        <dbReference type="SAM" id="MobiDB-lite"/>
    </source>
</evidence>
<dbReference type="Proteomes" id="UP000225706">
    <property type="component" value="Unassembled WGS sequence"/>
</dbReference>